<proteinExistence type="predicted"/>
<organism evidence="2 3">
    <name type="scientific">Rhizophagus irregularis</name>
    <dbReference type="NCBI Taxonomy" id="588596"/>
    <lineage>
        <taxon>Eukaryota</taxon>
        <taxon>Fungi</taxon>
        <taxon>Fungi incertae sedis</taxon>
        <taxon>Mucoromycota</taxon>
        <taxon>Glomeromycotina</taxon>
        <taxon>Glomeromycetes</taxon>
        <taxon>Glomerales</taxon>
        <taxon>Glomeraceae</taxon>
        <taxon>Rhizophagus</taxon>
    </lineage>
</organism>
<protein>
    <submittedName>
        <fullName evidence="2">Uncharacterized protein</fullName>
    </submittedName>
</protein>
<keyword evidence="3" id="KW-1185">Reference proteome</keyword>
<evidence type="ECO:0000313" key="3">
    <source>
        <dbReference type="Proteomes" id="UP000234323"/>
    </source>
</evidence>
<gene>
    <name evidence="2" type="ORF">RhiirA4_423616</name>
</gene>
<dbReference type="VEuPathDB" id="FungiDB:RhiirFUN_011267"/>
<accession>A0A2I1GUF5</accession>
<dbReference type="Proteomes" id="UP000234323">
    <property type="component" value="Unassembled WGS sequence"/>
</dbReference>
<dbReference type="VEuPathDB" id="FungiDB:RhiirA1_398153"/>
<sequence>MATAPPTFSEPAEVVLRLYKPLRYFSQFVNFRSIPISGVDTRAVVPGPRKLILDVTGAYTRILQKQRRNYRKNKKKRERYRVNTFLKQEAEYQRRVQQEKYDRGYARAVAANLKRQAHLPEPMIIDDLTTTLPDRFYQWSEDTDAYLNEPDFLLRKKKKRLNLPSPPTTDNEDAPSESSNQISMEQDIPPYSQFTITLCMITNEWIL</sequence>
<dbReference type="EMBL" id="LLXI01000851">
    <property type="protein sequence ID" value="PKY50279.1"/>
    <property type="molecule type" value="Genomic_DNA"/>
</dbReference>
<dbReference type="AlphaFoldDB" id="A0A2I1GUF5"/>
<evidence type="ECO:0000256" key="1">
    <source>
        <dbReference type="SAM" id="MobiDB-lite"/>
    </source>
</evidence>
<name>A0A2I1GUF5_9GLOM</name>
<reference evidence="2 3" key="1">
    <citation type="submission" date="2015-10" db="EMBL/GenBank/DDBJ databases">
        <title>Genome analyses suggest a sexual origin of heterokaryosis in a supposedly ancient asexual fungus.</title>
        <authorList>
            <person name="Ropars J."/>
            <person name="Sedzielewska K."/>
            <person name="Noel J."/>
            <person name="Charron P."/>
            <person name="Farinelli L."/>
            <person name="Marton T."/>
            <person name="Kruger M."/>
            <person name="Pelin A."/>
            <person name="Brachmann A."/>
            <person name="Corradi N."/>
        </authorList>
    </citation>
    <scope>NUCLEOTIDE SEQUENCE [LARGE SCALE GENOMIC DNA]</scope>
    <source>
        <strain evidence="2 3">A4</strain>
    </source>
</reference>
<comment type="caution">
    <text evidence="2">The sequence shown here is derived from an EMBL/GenBank/DDBJ whole genome shotgun (WGS) entry which is preliminary data.</text>
</comment>
<feature type="region of interest" description="Disordered" evidence="1">
    <location>
        <begin position="158"/>
        <end position="186"/>
    </location>
</feature>
<evidence type="ECO:0000313" key="2">
    <source>
        <dbReference type="EMBL" id="PKY50279.1"/>
    </source>
</evidence>